<protein>
    <submittedName>
        <fullName evidence="2">Uncharacterized protein</fullName>
    </submittedName>
</protein>
<accession>A0A0E9SJC7</accession>
<keyword evidence="1" id="KW-1133">Transmembrane helix</keyword>
<reference evidence="2" key="1">
    <citation type="submission" date="2014-11" db="EMBL/GenBank/DDBJ databases">
        <authorList>
            <person name="Amaro Gonzalez C."/>
        </authorList>
    </citation>
    <scope>NUCLEOTIDE SEQUENCE</scope>
</reference>
<dbReference type="AlphaFoldDB" id="A0A0E9SJC7"/>
<dbReference type="EMBL" id="GBXM01067171">
    <property type="protein sequence ID" value="JAH41406.1"/>
    <property type="molecule type" value="Transcribed_RNA"/>
</dbReference>
<reference evidence="2" key="2">
    <citation type="journal article" date="2015" name="Fish Shellfish Immunol.">
        <title>Early steps in the European eel (Anguilla anguilla)-Vibrio vulnificus interaction in the gills: Role of the RtxA13 toxin.</title>
        <authorList>
            <person name="Callol A."/>
            <person name="Pajuelo D."/>
            <person name="Ebbesson L."/>
            <person name="Teles M."/>
            <person name="MacKenzie S."/>
            <person name="Amaro C."/>
        </authorList>
    </citation>
    <scope>NUCLEOTIDE SEQUENCE</scope>
</reference>
<evidence type="ECO:0000313" key="2">
    <source>
        <dbReference type="EMBL" id="JAH41406.1"/>
    </source>
</evidence>
<keyword evidence="1" id="KW-0472">Membrane</keyword>
<feature type="transmembrane region" description="Helical" evidence="1">
    <location>
        <begin position="17"/>
        <end position="37"/>
    </location>
</feature>
<proteinExistence type="predicted"/>
<name>A0A0E9SJC7_ANGAN</name>
<keyword evidence="1" id="KW-0812">Transmembrane</keyword>
<organism evidence="2">
    <name type="scientific">Anguilla anguilla</name>
    <name type="common">European freshwater eel</name>
    <name type="synonym">Muraena anguilla</name>
    <dbReference type="NCBI Taxonomy" id="7936"/>
    <lineage>
        <taxon>Eukaryota</taxon>
        <taxon>Metazoa</taxon>
        <taxon>Chordata</taxon>
        <taxon>Craniata</taxon>
        <taxon>Vertebrata</taxon>
        <taxon>Euteleostomi</taxon>
        <taxon>Actinopterygii</taxon>
        <taxon>Neopterygii</taxon>
        <taxon>Teleostei</taxon>
        <taxon>Anguilliformes</taxon>
        <taxon>Anguillidae</taxon>
        <taxon>Anguilla</taxon>
    </lineage>
</organism>
<sequence length="70" mass="8064">MWTFATGQHILSVNQNILFSLASLSLFHTLSLSLSLIQIKRKQHKLSQHDNFLFFVELNSSAHIIPVWLC</sequence>
<evidence type="ECO:0000256" key="1">
    <source>
        <dbReference type="SAM" id="Phobius"/>
    </source>
</evidence>